<dbReference type="InterPro" id="IPR050967">
    <property type="entry name" value="Thiamine_Salvage_TenA"/>
</dbReference>
<dbReference type="GO" id="GO:0005829">
    <property type="term" value="C:cytosol"/>
    <property type="evidence" value="ECO:0007669"/>
    <property type="project" value="TreeGrafter"/>
</dbReference>
<dbReference type="Pfam" id="PF03070">
    <property type="entry name" value="TENA_THI-4"/>
    <property type="match status" value="1"/>
</dbReference>
<feature type="binding site" evidence="2">
    <location>
        <position position="82"/>
    </location>
    <ligand>
        <name>substrate</name>
    </ligand>
</feature>
<evidence type="ECO:0000256" key="1">
    <source>
        <dbReference type="PIRSR" id="PIRSR003170-1"/>
    </source>
</evidence>
<feature type="binding site" evidence="2">
    <location>
        <position position="44"/>
    </location>
    <ligand>
        <name>substrate</name>
    </ligand>
</feature>
<dbReference type="InterPro" id="IPR004305">
    <property type="entry name" value="Thiaminase-2/PQQC"/>
</dbReference>
<sequence length="227" mass="26582">MSFVSSLASKYEGLIRESVSHPLTDELCKGELPDYKLFVYLNQDLKFFQRGMNVFGKTLAYCDDAKSSITLGKQIGFVSNDENEYFEKCLREIELHAKEKVPKMASSNVVLPKVQEYLDLLDFLTYKSESYLELVTFMYVMEFVYLGWAEYNICLGNVKGDLEYKYNEWIVLHSGPDFSNWVEFLKNEVERVTANATEEELKLCERTFVRALKLEIDFFEECYKYSE</sequence>
<dbReference type="Proteomes" id="UP000837801">
    <property type="component" value="Unassembled WGS sequence"/>
</dbReference>
<dbReference type="OrthoDB" id="37730at2759"/>
<evidence type="ECO:0000256" key="2">
    <source>
        <dbReference type="PIRSR" id="PIRSR003170-2"/>
    </source>
</evidence>
<dbReference type="CDD" id="cd19358">
    <property type="entry name" value="TenA_E_Spr0628-like"/>
    <property type="match status" value="1"/>
</dbReference>
<dbReference type="InterPro" id="IPR026285">
    <property type="entry name" value="TenA_E"/>
</dbReference>
<dbReference type="GO" id="GO:0006772">
    <property type="term" value="P:thiamine metabolic process"/>
    <property type="evidence" value="ECO:0007669"/>
    <property type="project" value="UniProtKB-ARBA"/>
</dbReference>
<feature type="active site" description="Proton donor" evidence="1">
    <location>
        <position position="215"/>
    </location>
</feature>
<feature type="binding site" evidence="2">
    <location>
        <position position="142"/>
    </location>
    <ligand>
        <name>substrate</name>
    </ligand>
</feature>
<comment type="caution">
    <text evidence="4">The sequence shown here is derived from an EMBL/GenBank/DDBJ whole genome shotgun (WGS) entry which is preliminary data.</text>
</comment>
<dbReference type="Gene3D" id="1.20.910.10">
    <property type="entry name" value="Heme oxygenase-like"/>
    <property type="match status" value="1"/>
</dbReference>
<evidence type="ECO:0000259" key="3">
    <source>
        <dbReference type="Pfam" id="PF03070"/>
    </source>
</evidence>
<feature type="domain" description="Thiaminase-2/PQQC" evidence="3">
    <location>
        <begin position="11"/>
        <end position="223"/>
    </location>
</feature>
<dbReference type="PIRSF" id="PIRSF003170">
    <property type="entry name" value="Pet18p"/>
    <property type="match status" value="1"/>
</dbReference>
<proteinExistence type="predicted"/>
<organism evidence="4 5">
    <name type="scientific">[Candida] railenensis</name>
    <dbReference type="NCBI Taxonomy" id="45579"/>
    <lineage>
        <taxon>Eukaryota</taxon>
        <taxon>Fungi</taxon>
        <taxon>Dikarya</taxon>
        <taxon>Ascomycota</taxon>
        <taxon>Saccharomycotina</taxon>
        <taxon>Pichiomycetes</taxon>
        <taxon>Debaryomycetaceae</taxon>
        <taxon>Kurtzmaniella</taxon>
    </lineage>
</organism>
<evidence type="ECO:0000313" key="5">
    <source>
        <dbReference type="Proteomes" id="UP000837801"/>
    </source>
</evidence>
<dbReference type="SUPFAM" id="SSF48613">
    <property type="entry name" value="Heme oxygenase-like"/>
    <property type="match status" value="1"/>
</dbReference>
<accession>A0A9P0QJA4</accession>
<evidence type="ECO:0000313" key="4">
    <source>
        <dbReference type="EMBL" id="CAH2350169.1"/>
    </source>
</evidence>
<name>A0A9P0QJA4_9ASCO</name>
<dbReference type="EMBL" id="CAKXYY010000001">
    <property type="protein sequence ID" value="CAH2350169.1"/>
    <property type="molecule type" value="Genomic_DNA"/>
</dbReference>
<dbReference type="InterPro" id="IPR016084">
    <property type="entry name" value="Haem_Oase-like_multi-hlx"/>
</dbReference>
<keyword evidence="5" id="KW-1185">Reference proteome</keyword>
<reference evidence="4" key="1">
    <citation type="submission" date="2022-03" db="EMBL/GenBank/DDBJ databases">
        <authorList>
            <person name="Legras J.-L."/>
            <person name="Devillers H."/>
            <person name="Grondin C."/>
        </authorList>
    </citation>
    <scope>NUCLEOTIDE SEQUENCE</scope>
    <source>
        <strain evidence="4">CLIB 1423</strain>
    </source>
</reference>
<dbReference type="PANTHER" id="PTHR43198:SF2">
    <property type="entry name" value="SI:CH1073-67J19.1-RELATED"/>
    <property type="match status" value="1"/>
</dbReference>
<dbReference type="PANTHER" id="PTHR43198">
    <property type="entry name" value="BIFUNCTIONAL TH2 PROTEIN"/>
    <property type="match status" value="1"/>
</dbReference>
<dbReference type="AlphaFoldDB" id="A0A9P0QJA4"/>
<gene>
    <name evidence="4" type="ORF">CLIB1423_01S04082</name>
</gene>
<protein>
    <submittedName>
        <fullName evidence="4">Protein Pet18p</fullName>
    </submittedName>
</protein>